<comment type="caution">
    <text evidence="1">The sequence shown here is derived from an EMBL/GenBank/DDBJ whole genome shotgun (WGS) entry which is preliminary data.</text>
</comment>
<organism evidence="1 2">
    <name type="scientific">Sinanodonta woodiana</name>
    <name type="common">Chinese pond mussel</name>
    <name type="synonym">Anodonta woodiana</name>
    <dbReference type="NCBI Taxonomy" id="1069815"/>
    <lineage>
        <taxon>Eukaryota</taxon>
        <taxon>Metazoa</taxon>
        <taxon>Spiralia</taxon>
        <taxon>Lophotrochozoa</taxon>
        <taxon>Mollusca</taxon>
        <taxon>Bivalvia</taxon>
        <taxon>Autobranchia</taxon>
        <taxon>Heteroconchia</taxon>
        <taxon>Palaeoheterodonta</taxon>
        <taxon>Unionida</taxon>
        <taxon>Unionoidea</taxon>
        <taxon>Unionidae</taxon>
        <taxon>Unioninae</taxon>
        <taxon>Sinanodonta</taxon>
    </lineage>
</organism>
<name>A0ABD3XAZ5_SINWO</name>
<accession>A0ABD3XAZ5</accession>
<protein>
    <submittedName>
        <fullName evidence="1">Uncharacterized protein</fullName>
    </submittedName>
</protein>
<dbReference type="Proteomes" id="UP001634394">
    <property type="component" value="Unassembled WGS sequence"/>
</dbReference>
<dbReference type="AlphaFoldDB" id="A0ABD3XAZ5"/>
<gene>
    <name evidence="1" type="ORF">ACJMK2_029548</name>
</gene>
<evidence type="ECO:0000313" key="1">
    <source>
        <dbReference type="EMBL" id="KAL3883265.1"/>
    </source>
</evidence>
<sequence length="308" mass="35395">MSIDSLTIINIQGIDTDYKQDDIDNRFTLMERVVAVHKPTILLLDDPYDGDLFKGSLFQKYETVESDVNKNIVMLYNANRVRATKQRDLRPETQYLNFDNIVIPNFEVMSPQPMQTVLNRFACVTWTGSNTCEEENKRKSYMDELISLSQNIALIRNLPVIMGGDFKFPISELKKLVNSRNKSVFSGMRENTQPMFEQLGIGLASQVDYQLGRPKRLLTMKVHEIQQYNGTIPRNDCFVASQELRLRDPNFISIDELWSTSIYLHGEKECKGSEPSFSQTIKNGHCERPIPTKADIYIPQRPPKHHGG</sequence>
<keyword evidence="2" id="KW-1185">Reference proteome</keyword>
<proteinExistence type="predicted"/>
<evidence type="ECO:0000313" key="2">
    <source>
        <dbReference type="Proteomes" id="UP001634394"/>
    </source>
</evidence>
<reference evidence="1 2" key="1">
    <citation type="submission" date="2024-11" db="EMBL/GenBank/DDBJ databases">
        <title>Chromosome-level genome assembly of the freshwater bivalve Anodonta woodiana.</title>
        <authorList>
            <person name="Chen X."/>
        </authorList>
    </citation>
    <scope>NUCLEOTIDE SEQUENCE [LARGE SCALE GENOMIC DNA]</scope>
    <source>
        <strain evidence="1">MN2024</strain>
        <tissue evidence="1">Gills</tissue>
    </source>
</reference>
<dbReference type="EMBL" id="JBJQND010000003">
    <property type="protein sequence ID" value="KAL3883265.1"/>
    <property type="molecule type" value="Genomic_DNA"/>
</dbReference>